<gene>
    <name evidence="2" type="ORF">A4U43_C06F8130</name>
</gene>
<dbReference type="AlphaFoldDB" id="A0A5P1EMQ4"/>
<accession>A0A5P1EMQ4</accession>
<organism evidence="2 3">
    <name type="scientific">Asparagus officinalis</name>
    <name type="common">Garden asparagus</name>
    <dbReference type="NCBI Taxonomy" id="4686"/>
    <lineage>
        <taxon>Eukaryota</taxon>
        <taxon>Viridiplantae</taxon>
        <taxon>Streptophyta</taxon>
        <taxon>Embryophyta</taxon>
        <taxon>Tracheophyta</taxon>
        <taxon>Spermatophyta</taxon>
        <taxon>Magnoliopsida</taxon>
        <taxon>Liliopsida</taxon>
        <taxon>Asparagales</taxon>
        <taxon>Asparagaceae</taxon>
        <taxon>Asparagoideae</taxon>
        <taxon>Asparagus</taxon>
    </lineage>
</organism>
<feature type="region of interest" description="Disordered" evidence="1">
    <location>
        <begin position="46"/>
        <end position="71"/>
    </location>
</feature>
<name>A0A5P1EMQ4_ASPOF</name>
<evidence type="ECO:0000256" key="1">
    <source>
        <dbReference type="SAM" id="MobiDB-lite"/>
    </source>
</evidence>
<keyword evidence="3" id="KW-1185">Reference proteome</keyword>
<protein>
    <submittedName>
        <fullName evidence="2">Uncharacterized protein</fullName>
    </submittedName>
</protein>
<reference evidence="3" key="1">
    <citation type="journal article" date="2017" name="Nat. Commun.">
        <title>The asparagus genome sheds light on the origin and evolution of a young Y chromosome.</title>
        <authorList>
            <person name="Harkess A."/>
            <person name="Zhou J."/>
            <person name="Xu C."/>
            <person name="Bowers J.E."/>
            <person name="Van der Hulst R."/>
            <person name="Ayyampalayam S."/>
            <person name="Mercati F."/>
            <person name="Riccardi P."/>
            <person name="McKain M.R."/>
            <person name="Kakrana A."/>
            <person name="Tang H."/>
            <person name="Ray J."/>
            <person name="Groenendijk J."/>
            <person name="Arikit S."/>
            <person name="Mathioni S.M."/>
            <person name="Nakano M."/>
            <person name="Shan H."/>
            <person name="Telgmann-Rauber A."/>
            <person name="Kanno A."/>
            <person name="Yue Z."/>
            <person name="Chen H."/>
            <person name="Li W."/>
            <person name="Chen Y."/>
            <person name="Xu X."/>
            <person name="Zhang Y."/>
            <person name="Luo S."/>
            <person name="Chen H."/>
            <person name="Gao J."/>
            <person name="Mao Z."/>
            <person name="Pires J.C."/>
            <person name="Luo M."/>
            <person name="Kudrna D."/>
            <person name="Wing R.A."/>
            <person name="Meyers B.C."/>
            <person name="Yi K."/>
            <person name="Kong H."/>
            <person name="Lavrijsen P."/>
            <person name="Sunseri F."/>
            <person name="Falavigna A."/>
            <person name="Ye Y."/>
            <person name="Leebens-Mack J.H."/>
            <person name="Chen G."/>
        </authorList>
    </citation>
    <scope>NUCLEOTIDE SEQUENCE [LARGE SCALE GENOMIC DNA]</scope>
    <source>
        <strain evidence="3">cv. DH0086</strain>
    </source>
</reference>
<dbReference type="Gramene" id="ONK66447">
    <property type="protein sequence ID" value="ONK66447"/>
    <property type="gene ID" value="A4U43_C06F8130"/>
</dbReference>
<evidence type="ECO:0000313" key="3">
    <source>
        <dbReference type="Proteomes" id="UP000243459"/>
    </source>
</evidence>
<dbReference type="Proteomes" id="UP000243459">
    <property type="component" value="Chromosome 6"/>
</dbReference>
<proteinExistence type="predicted"/>
<dbReference type="EMBL" id="CM007386">
    <property type="protein sequence ID" value="ONK66447.1"/>
    <property type="molecule type" value="Genomic_DNA"/>
</dbReference>
<sequence length="112" mass="12316">MVSPRAVGADRRLRGSLSAELDGAARRLEERERVWVLGSTARREERALGVGGESGEREGSGVGIESGDLNRGHEMSSVKRSLFEWGFLSRSPTSDGSWRIRTELNVRVIAHP</sequence>
<evidence type="ECO:0000313" key="2">
    <source>
        <dbReference type="EMBL" id="ONK66447.1"/>
    </source>
</evidence>